<sequence length="107" mass="12384">MVCKKENEGFEVRTKDGQWEKETAQCYVGPRPLKKGENVKVYEHLDKLRFLDSVRNSTPNRMSNPDILFEHSTRIRVECSGTECTAWDSRPIAPLHTTIFLHMMMAA</sequence>
<dbReference type="Proteomes" id="UP001054945">
    <property type="component" value="Unassembled WGS sequence"/>
</dbReference>
<proteinExistence type="predicted"/>
<organism evidence="1 2">
    <name type="scientific">Caerostris extrusa</name>
    <name type="common">Bark spider</name>
    <name type="synonym">Caerostris bankana</name>
    <dbReference type="NCBI Taxonomy" id="172846"/>
    <lineage>
        <taxon>Eukaryota</taxon>
        <taxon>Metazoa</taxon>
        <taxon>Ecdysozoa</taxon>
        <taxon>Arthropoda</taxon>
        <taxon>Chelicerata</taxon>
        <taxon>Arachnida</taxon>
        <taxon>Araneae</taxon>
        <taxon>Araneomorphae</taxon>
        <taxon>Entelegynae</taxon>
        <taxon>Araneoidea</taxon>
        <taxon>Araneidae</taxon>
        <taxon>Caerostris</taxon>
    </lineage>
</organism>
<comment type="caution">
    <text evidence="1">The sequence shown here is derived from an EMBL/GenBank/DDBJ whole genome shotgun (WGS) entry which is preliminary data.</text>
</comment>
<name>A0AAV4T6U1_CAEEX</name>
<reference evidence="1 2" key="1">
    <citation type="submission" date="2021-06" db="EMBL/GenBank/DDBJ databases">
        <title>Caerostris extrusa draft genome.</title>
        <authorList>
            <person name="Kono N."/>
            <person name="Arakawa K."/>
        </authorList>
    </citation>
    <scope>NUCLEOTIDE SEQUENCE [LARGE SCALE GENOMIC DNA]</scope>
</reference>
<protein>
    <submittedName>
        <fullName evidence="1">Uncharacterized protein</fullName>
    </submittedName>
</protein>
<accession>A0AAV4T6U1</accession>
<dbReference type="AlphaFoldDB" id="A0AAV4T6U1"/>
<evidence type="ECO:0000313" key="1">
    <source>
        <dbReference type="EMBL" id="GIY41166.1"/>
    </source>
</evidence>
<keyword evidence="2" id="KW-1185">Reference proteome</keyword>
<gene>
    <name evidence="1" type="ORF">CEXT_747551</name>
</gene>
<evidence type="ECO:0000313" key="2">
    <source>
        <dbReference type="Proteomes" id="UP001054945"/>
    </source>
</evidence>
<dbReference type="EMBL" id="BPLR01010699">
    <property type="protein sequence ID" value="GIY41166.1"/>
    <property type="molecule type" value="Genomic_DNA"/>
</dbReference>